<evidence type="ECO:0000256" key="3">
    <source>
        <dbReference type="ARBA" id="ARBA00022801"/>
    </source>
</evidence>
<protein>
    <submittedName>
        <fullName evidence="5">Serine/threonine/tyrosine-interacting protein B</fullName>
    </submittedName>
</protein>
<dbReference type="InterPro" id="IPR042266">
    <property type="entry name" value="PPPDE_sf"/>
</dbReference>
<keyword evidence="3" id="KW-0378">Hydrolase</keyword>
<sequence>MPQPKMLPWLHTMVQPCITCQPCRSESEPKKRHRRTTFEQWMTHRQPFVPRPLPQNAWHRIELVFSPLANMQGLLGYHSSVLVDGEEYYFSPSGIRCYPKLSSHRRMSVERVDVGESVLGGATLLDVLSKHFQPRTYDLLRKNCNNFTARTLRHSSLIGFLGWNDRRMGAGMLMWKSCGLTL</sequence>
<keyword evidence="6" id="KW-1185">Reference proteome</keyword>
<gene>
    <name evidence="5" type="ORF">SCF082_LOCUS33719</name>
</gene>
<organism evidence="5 6">
    <name type="scientific">Durusdinium trenchii</name>
    <dbReference type="NCBI Taxonomy" id="1381693"/>
    <lineage>
        <taxon>Eukaryota</taxon>
        <taxon>Sar</taxon>
        <taxon>Alveolata</taxon>
        <taxon>Dinophyceae</taxon>
        <taxon>Suessiales</taxon>
        <taxon>Symbiodiniaceae</taxon>
        <taxon>Durusdinium</taxon>
    </lineage>
</organism>
<evidence type="ECO:0000313" key="6">
    <source>
        <dbReference type="Proteomes" id="UP001642464"/>
    </source>
</evidence>
<dbReference type="Gene3D" id="3.90.1720.30">
    <property type="entry name" value="PPPDE domains"/>
    <property type="match status" value="1"/>
</dbReference>
<evidence type="ECO:0000256" key="1">
    <source>
        <dbReference type="ARBA" id="ARBA00008140"/>
    </source>
</evidence>
<evidence type="ECO:0000259" key="4">
    <source>
        <dbReference type="PROSITE" id="PS51858"/>
    </source>
</evidence>
<reference evidence="5 6" key="1">
    <citation type="submission" date="2024-02" db="EMBL/GenBank/DDBJ databases">
        <authorList>
            <person name="Chen Y."/>
            <person name="Shah S."/>
            <person name="Dougan E. K."/>
            <person name="Thang M."/>
            <person name="Chan C."/>
        </authorList>
    </citation>
    <scope>NUCLEOTIDE SEQUENCE [LARGE SCALE GENOMIC DNA]</scope>
</reference>
<dbReference type="SMART" id="SM01179">
    <property type="entry name" value="DUF862"/>
    <property type="match status" value="1"/>
</dbReference>
<evidence type="ECO:0000256" key="2">
    <source>
        <dbReference type="ARBA" id="ARBA00022670"/>
    </source>
</evidence>
<comment type="similarity">
    <text evidence="1">Belongs to the DeSI family.</text>
</comment>
<dbReference type="PROSITE" id="PS51858">
    <property type="entry name" value="PPPDE"/>
    <property type="match status" value="1"/>
</dbReference>
<name>A0ABP0NQN4_9DINO</name>
<dbReference type="InterPro" id="IPR008580">
    <property type="entry name" value="PPPDE_dom"/>
</dbReference>
<dbReference type="PANTHER" id="PTHR12378">
    <property type="entry name" value="DESUMOYLATING ISOPEPTIDASE"/>
    <property type="match status" value="1"/>
</dbReference>
<dbReference type="Pfam" id="PF05903">
    <property type="entry name" value="Peptidase_C97"/>
    <property type="match status" value="1"/>
</dbReference>
<comment type="caution">
    <text evidence="5">The sequence shown here is derived from an EMBL/GenBank/DDBJ whole genome shotgun (WGS) entry which is preliminary data.</text>
</comment>
<dbReference type="EMBL" id="CAXAMM010030213">
    <property type="protein sequence ID" value="CAK9066105.1"/>
    <property type="molecule type" value="Genomic_DNA"/>
</dbReference>
<feature type="domain" description="PPPDE" evidence="4">
    <location>
        <begin position="59"/>
        <end position="165"/>
    </location>
</feature>
<dbReference type="Proteomes" id="UP001642464">
    <property type="component" value="Unassembled WGS sequence"/>
</dbReference>
<proteinExistence type="inferred from homology"/>
<keyword evidence="2" id="KW-0645">Protease</keyword>
<evidence type="ECO:0000313" key="5">
    <source>
        <dbReference type="EMBL" id="CAK9066105.1"/>
    </source>
</evidence>
<accession>A0ABP0NQN4</accession>